<dbReference type="Pfam" id="PF00749">
    <property type="entry name" value="tRNA-synt_1c"/>
    <property type="match status" value="1"/>
</dbReference>
<dbReference type="InterPro" id="IPR020059">
    <property type="entry name" value="Glu/Gln-tRNA-synth_Ib_codon-bd"/>
</dbReference>
<dbReference type="SUPFAM" id="SSF50715">
    <property type="entry name" value="Ribosomal protein L25-like"/>
    <property type="match status" value="1"/>
</dbReference>
<dbReference type="GO" id="GO:0004818">
    <property type="term" value="F:glutamate-tRNA ligase activity"/>
    <property type="evidence" value="ECO:0007669"/>
    <property type="project" value="UniProtKB-EC"/>
</dbReference>
<dbReference type="eggNOG" id="KOG1147">
    <property type="taxonomic scope" value="Eukaryota"/>
</dbReference>
<dbReference type="Gene3D" id="2.40.240.10">
    <property type="entry name" value="Ribosomal Protein L25, Chain P"/>
    <property type="match status" value="1"/>
</dbReference>
<accession>M2MRP1</accession>
<dbReference type="OMA" id="CPVVDSH"/>
<dbReference type="Pfam" id="PF03950">
    <property type="entry name" value="tRNA-synt_1c_C"/>
    <property type="match status" value="1"/>
</dbReference>
<comment type="catalytic activity">
    <reaction evidence="11">
        <text>tRNA(Glu) + L-glutamate + ATP = L-glutamyl-tRNA(Glu) + AMP + diphosphate</text>
        <dbReference type="Rhea" id="RHEA:23540"/>
        <dbReference type="Rhea" id="RHEA-COMP:9663"/>
        <dbReference type="Rhea" id="RHEA-COMP:9680"/>
        <dbReference type="ChEBI" id="CHEBI:29985"/>
        <dbReference type="ChEBI" id="CHEBI:30616"/>
        <dbReference type="ChEBI" id="CHEBI:33019"/>
        <dbReference type="ChEBI" id="CHEBI:78442"/>
        <dbReference type="ChEBI" id="CHEBI:78520"/>
        <dbReference type="ChEBI" id="CHEBI:456215"/>
        <dbReference type="EC" id="6.1.1.17"/>
    </reaction>
</comment>
<dbReference type="SUPFAM" id="SSF52374">
    <property type="entry name" value="Nucleotidylyl transferase"/>
    <property type="match status" value="1"/>
</dbReference>
<dbReference type="STRING" id="717646.M2MRP1"/>
<dbReference type="InterPro" id="IPR036282">
    <property type="entry name" value="Glutathione-S-Trfase_C_sf"/>
</dbReference>
<dbReference type="EMBL" id="KB445559">
    <property type="protein sequence ID" value="EMC94148.1"/>
    <property type="molecule type" value="Genomic_DNA"/>
</dbReference>
<evidence type="ECO:0000313" key="16">
    <source>
        <dbReference type="EMBL" id="EMC94148.1"/>
    </source>
</evidence>
<dbReference type="HAMAP" id="MF_02076">
    <property type="entry name" value="Glu_tRNA_synth_type2"/>
    <property type="match status" value="1"/>
</dbReference>
<dbReference type="GO" id="GO:0006424">
    <property type="term" value="P:glutamyl-tRNA aminoacylation"/>
    <property type="evidence" value="ECO:0007669"/>
    <property type="project" value="InterPro"/>
</dbReference>
<comment type="similarity">
    <text evidence="2">Belongs to the class-I aminoacyl-tRNA synthetase family. Glutamate--tRNA ligase type 2 subfamily.</text>
</comment>
<evidence type="ECO:0000313" key="17">
    <source>
        <dbReference type="Proteomes" id="UP000011761"/>
    </source>
</evidence>
<dbReference type="Proteomes" id="UP000011761">
    <property type="component" value="Unassembled WGS sequence"/>
</dbReference>
<evidence type="ECO:0000256" key="2">
    <source>
        <dbReference type="ARBA" id="ARBA00008927"/>
    </source>
</evidence>
<organism evidence="16 17">
    <name type="scientific">Baudoinia panamericana (strain UAMH 10762)</name>
    <name type="common">Angels' share fungus</name>
    <name type="synonym">Baudoinia compniacensis (strain UAMH 10762)</name>
    <dbReference type="NCBI Taxonomy" id="717646"/>
    <lineage>
        <taxon>Eukaryota</taxon>
        <taxon>Fungi</taxon>
        <taxon>Dikarya</taxon>
        <taxon>Ascomycota</taxon>
        <taxon>Pezizomycotina</taxon>
        <taxon>Dothideomycetes</taxon>
        <taxon>Dothideomycetidae</taxon>
        <taxon>Mycosphaerellales</taxon>
        <taxon>Teratosphaeriaceae</taxon>
        <taxon>Baudoinia</taxon>
    </lineage>
</organism>
<dbReference type="SUPFAM" id="SSF47616">
    <property type="entry name" value="GST C-terminal domain-like"/>
    <property type="match status" value="1"/>
</dbReference>
<feature type="domain" description="Glutamyl/glutaminyl-tRNA synthetase class Ib anti-codon binding" evidence="14">
    <location>
        <begin position="434"/>
        <end position="511"/>
    </location>
</feature>
<evidence type="ECO:0000256" key="12">
    <source>
        <dbReference type="RuleBase" id="RU363037"/>
    </source>
</evidence>
<dbReference type="InterPro" id="IPR000924">
    <property type="entry name" value="Glu/Gln-tRNA-synth"/>
</dbReference>
<dbReference type="InterPro" id="IPR014729">
    <property type="entry name" value="Rossmann-like_a/b/a_fold"/>
</dbReference>
<dbReference type="GO" id="GO:0005829">
    <property type="term" value="C:cytosol"/>
    <property type="evidence" value="ECO:0007669"/>
    <property type="project" value="TreeGrafter"/>
</dbReference>
<evidence type="ECO:0000256" key="10">
    <source>
        <dbReference type="ARBA" id="ARBA00030865"/>
    </source>
</evidence>
<dbReference type="GeneID" id="19109868"/>
<dbReference type="InterPro" id="IPR050132">
    <property type="entry name" value="Gln/Glu-tRNA_Ligase"/>
</dbReference>
<feature type="domain" description="tRNA synthetases class I (E and Q) anti-codon binding" evidence="15">
    <location>
        <begin position="559"/>
        <end position="632"/>
    </location>
</feature>
<evidence type="ECO:0000256" key="7">
    <source>
        <dbReference type="ARBA" id="ARBA00022840"/>
    </source>
</evidence>
<keyword evidence="9 12" id="KW-0030">Aminoacyl-tRNA synthetase</keyword>
<dbReference type="GO" id="GO:0005524">
    <property type="term" value="F:ATP binding"/>
    <property type="evidence" value="ECO:0007669"/>
    <property type="project" value="UniProtKB-KW"/>
</dbReference>
<comment type="subcellular location">
    <subcellularLocation>
        <location evidence="1">Cytoplasm</location>
    </subcellularLocation>
</comment>
<dbReference type="PANTHER" id="PTHR43097">
    <property type="entry name" value="GLUTAMINE-TRNA LIGASE"/>
    <property type="match status" value="1"/>
</dbReference>
<dbReference type="RefSeq" id="XP_007679056.1">
    <property type="nucleotide sequence ID" value="XM_007680866.1"/>
</dbReference>
<dbReference type="FunFam" id="2.40.240.10:FF:000004">
    <property type="entry name" value="Glutamyl-tRNA synthetase, cytoplasmic"/>
    <property type="match status" value="1"/>
</dbReference>
<dbReference type="OrthoDB" id="10250478at2759"/>
<evidence type="ECO:0000256" key="1">
    <source>
        <dbReference type="ARBA" id="ARBA00004496"/>
    </source>
</evidence>
<feature type="domain" description="Glutamyl/glutaminyl-tRNA synthetase class Ib catalytic" evidence="13">
    <location>
        <begin position="127"/>
        <end position="431"/>
    </location>
</feature>
<evidence type="ECO:0000259" key="14">
    <source>
        <dbReference type="Pfam" id="PF03950"/>
    </source>
</evidence>
<dbReference type="KEGG" id="bcom:BAUCODRAFT_222389"/>
<evidence type="ECO:0000256" key="5">
    <source>
        <dbReference type="ARBA" id="ARBA00022598"/>
    </source>
</evidence>
<dbReference type="Gene3D" id="3.40.50.620">
    <property type="entry name" value="HUPs"/>
    <property type="match status" value="1"/>
</dbReference>
<proteinExistence type="inferred from homology"/>
<dbReference type="InterPro" id="IPR049437">
    <property type="entry name" value="tRNA-synt_1c_C2"/>
</dbReference>
<dbReference type="PANTHER" id="PTHR43097:SF5">
    <property type="entry name" value="GLUTAMATE--TRNA LIGASE"/>
    <property type="match status" value="1"/>
</dbReference>
<dbReference type="FunFam" id="3.40.50.620:FF:000037">
    <property type="entry name" value="Glutamine--tRNA ligase cytoplasmic"/>
    <property type="match status" value="1"/>
</dbReference>
<dbReference type="InterPro" id="IPR020058">
    <property type="entry name" value="Glu/Gln-tRNA-synth_Ib_cat-dom"/>
</dbReference>
<evidence type="ECO:0000256" key="9">
    <source>
        <dbReference type="ARBA" id="ARBA00023146"/>
    </source>
</evidence>
<sequence length="652" mass="74012">MSHDALIAEWHDRAQAFEPLDLKKLQQPLGELDNHLTLRSYIVGYTCTDADIAVWKAIRSNRVAYGFIKGGAMASLWRWFNFIAETENPQLDQHSSAGGKDGVNGVKETTDTGASYDIGLEGTENGVVTRFPPEPSGYLHIGHAKAALLNEYFAHKKYKGKMIVRFDDTNPSKEKQEYQDAILKDCELLGVKPDQVTYTSDYFDDLYKLCVKMMEEGHAYADDTPQEQLRDEREKRIESRHRNAGVEESLKHFEEMKSGSEEGTKWYIRAKIDMSSNNGAMRDPVIYRCNPQAHHRTGSAWKIYPTYDFACPVVDSVEGITHALRTTEYNDRDAQYQWFLSALKLRHVYNWNFSRMNFIRTLLSKRKLTKLVDSGVVWGWDDPRMATVRGIRRRGMTIPALQEFILKQGPSKNINYMDWTTFWATNKQYIDPIAKRYTAVVKENAVTCTVAGAPAAPRTEDKEVHAKNAELGTKKVVYSRSVILDQADAQSFADDEEITLMNWGNAIVRKKTYTLNPVNMVASAVSSVTNGSTGSAERTIASLELELHLQGDVKKTSKKITWLSTDQELVPLSLYDFDYLITKDKPDADDALEDILNHNTESKTECWADCNVAELREDDVVQFDRKGYFRIDKAMKGGESVVAFQIPTGKKM</sequence>
<evidence type="ECO:0000259" key="13">
    <source>
        <dbReference type="Pfam" id="PF00749"/>
    </source>
</evidence>
<dbReference type="InterPro" id="IPR011035">
    <property type="entry name" value="Ribosomal_bL25/Gln-tRNA_synth"/>
</dbReference>
<evidence type="ECO:0000256" key="8">
    <source>
        <dbReference type="ARBA" id="ARBA00022917"/>
    </source>
</evidence>
<keyword evidence="5 12" id="KW-0436">Ligase</keyword>
<keyword evidence="8 12" id="KW-0648">Protein biosynthesis</keyword>
<dbReference type="GO" id="GO:0017102">
    <property type="term" value="C:methionyl glutamyl tRNA synthetase complex"/>
    <property type="evidence" value="ECO:0007669"/>
    <property type="project" value="TreeGrafter"/>
</dbReference>
<evidence type="ECO:0000256" key="4">
    <source>
        <dbReference type="ARBA" id="ARBA00022490"/>
    </source>
</evidence>
<evidence type="ECO:0000259" key="15">
    <source>
        <dbReference type="Pfam" id="PF20974"/>
    </source>
</evidence>
<reference evidence="16 17" key="1">
    <citation type="journal article" date="2012" name="PLoS Pathog.">
        <title>Diverse lifestyles and strategies of plant pathogenesis encoded in the genomes of eighteen Dothideomycetes fungi.</title>
        <authorList>
            <person name="Ohm R.A."/>
            <person name="Feau N."/>
            <person name="Henrissat B."/>
            <person name="Schoch C.L."/>
            <person name="Horwitz B.A."/>
            <person name="Barry K.W."/>
            <person name="Condon B.J."/>
            <person name="Copeland A.C."/>
            <person name="Dhillon B."/>
            <person name="Glaser F."/>
            <person name="Hesse C.N."/>
            <person name="Kosti I."/>
            <person name="LaButti K."/>
            <person name="Lindquist E.A."/>
            <person name="Lucas S."/>
            <person name="Salamov A.A."/>
            <person name="Bradshaw R.E."/>
            <person name="Ciuffetti L."/>
            <person name="Hamelin R.C."/>
            <person name="Kema G.H.J."/>
            <person name="Lawrence C."/>
            <person name="Scott J.A."/>
            <person name="Spatafora J.W."/>
            <person name="Turgeon B.G."/>
            <person name="de Wit P.J.G.M."/>
            <person name="Zhong S."/>
            <person name="Goodwin S.B."/>
            <person name="Grigoriev I.V."/>
        </authorList>
    </citation>
    <scope>NUCLEOTIDE SEQUENCE [LARGE SCALE GENOMIC DNA]</scope>
    <source>
        <strain evidence="16 17">UAMH 10762</strain>
    </source>
</reference>
<gene>
    <name evidence="16" type="ORF">BAUCODRAFT_222389</name>
</gene>
<evidence type="ECO:0000256" key="3">
    <source>
        <dbReference type="ARBA" id="ARBA00012835"/>
    </source>
</evidence>
<keyword evidence="17" id="KW-1185">Reference proteome</keyword>
<dbReference type="InterPro" id="IPR001412">
    <property type="entry name" value="aa-tRNA-synth_I_CS"/>
</dbReference>
<protein>
    <recommendedName>
        <fullName evidence="3">glutamate--tRNA ligase</fullName>
        <ecNumber evidence="3">6.1.1.17</ecNumber>
    </recommendedName>
    <alternativeName>
        <fullName evidence="10">Glutamyl-tRNA synthetase</fullName>
    </alternativeName>
</protein>
<dbReference type="HOGENOM" id="CLU_001882_1_2_1"/>
<dbReference type="InterPro" id="IPR020056">
    <property type="entry name" value="Rbsml_bL25/Gln-tRNA_synth_N"/>
</dbReference>
<dbReference type="Pfam" id="PF20974">
    <property type="entry name" value="tRNA-synt_1c_C2"/>
    <property type="match status" value="1"/>
</dbReference>
<dbReference type="PROSITE" id="PS00178">
    <property type="entry name" value="AA_TRNA_LIGASE_I"/>
    <property type="match status" value="1"/>
</dbReference>
<dbReference type="NCBIfam" id="TIGR00463">
    <property type="entry name" value="gltX_arch"/>
    <property type="match status" value="1"/>
</dbReference>
<dbReference type="PRINTS" id="PR00987">
    <property type="entry name" value="TRNASYNTHGLU"/>
</dbReference>
<dbReference type="Gene3D" id="1.20.1050.10">
    <property type="match status" value="1"/>
</dbReference>
<evidence type="ECO:0000256" key="11">
    <source>
        <dbReference type="ARBA" id="ARBA00048351"/>
    </source>
</evidence>
<keyword evidence="7 12" id="KW-0067">ATP-binding</keyword>
<evidence type="ECO:0000256" key="6">
    <source>
        <dbReference type="ARBA" id="ARBA00022741"/>
    </source>
</evidence>
<dbReference type="AlphaFoldDB" id="M2MRP1"/>
<dbReference type="EC" id="6.1.1.17" evidence="3"/>
<keyword evidence="6 12" id="KW-0547">Nucleotide-binding</keyword>
<dbReference type="InterPro" id="IPR004526">
    <property type="entry name" value="Glu-tRNA-synth_arc/euk"/>
</dbReference>
<keyword evidence="4" id="KW-0963">Cytoplasm</keyword>
<name>M2MRP1_BAUPA</name>